<reference evidence="1" key="1">
    <citation type="submission" date="2016-11" db="EMBL/GenBank/DDBJ databases">
        <title>The genome sequence of Colletotrichum cuscutae.</title>
        <authorList>
            <person name="Baroncelli R."/>
        </authorList>
    </citation>
    <scope>NUCLEOTIDE SEQUENCE</scope>
    <source>
        <strain evidence="1">IMI 304802</strain>
    </source>
</reference>
<dbReference type="Proteomes" id="UP001239213">
    <property type="component" value="Unassembled WGS sequence"/>
</dbReference>
<dbReference type="AlphaFoldDB" id="A0AAI9V9N7"/>
<accession>A0AAI9V9N7</accession>
<keyword evidence="2" id="KW-1185">Reference proteome</keyword>
<sequence>MGRSRLHRQTRLDNSFHHIDDMAFVSHLSNITSLTQVECNSGFALLSKHCPICDGHYHRPYVRLYKYCVKGRALA</sequence>
<dbReference type="EMBL" id="MPDP01000119">
    <property type="protein sequence ID" value="KAK1479085.1"/>
    <property type="molecule type" value="Genomic_DNA"/>
</dbReference>
<name>A0AAI9V9N7_9PEZI</name>
<gene>
    <name evidence="1" type="ORF">CCUS01_16404</name>
</gene>
<comment type="caution">
    <text evidence="1">The sequence shown here is derived from an EMBL/GenBank/DDBJ whole genome shotgun (WGS) entry which is preliminary data.</text>
</comment>
<evidence type="ECO:0000313" key="1">
    <source>
        <dbReference type="EMBL" id="KAK1479085.1"/>
    </source>
</evidence>
<organism evidence="1 2">
    <name type="scientific">Colletotrichum cuscutae</name>
    <dbReference type="NCBI Taxonomy" id="1209917"/>
    <lineage>
        <taxon>Eukaryota</taxon>
        <taxon>Fungi</taxon>
        <taxon>Dikarya</taxon>
        <taxon>Ascomycota</taxon>
        <taxon>Pezizomycotina</taxon>
        <taxon>Sordariomycetes</taxon>
        <taxon>Hypocreomycetidae</taxon>
        <taxon>Glomerellales</taxon>
        <taxon>Glomerellaceae</taxon>
        <taxon>Colletotrichum</taxon>
        <taxon>Colletotrichum acutatum species complex</taxon>
    </lineage>
</organism>
<evidence type="ECO:0000313" key="2">
    <source>
        <dbReference type="Proteomes" id="UP001239213"/>
    </source>
</evidence>
<proteinExistence type="predicted"/>
<protein>
    <submittedName>
        <fullName evidence="1">Uncharacterized protein</fullName>
    </submittedName>
</protein>